<dbReference type="Proteomes" id="UP000326924">
    <property type="component" value="Unassembled WGS sequence"/>
</dbReference>
<reference evidence="1 2" key="1">
    <citation type="submission" date="2019-09" db="EMBL/GenBank/DDBJ databases">
        <title>Draft genome of the ectomycorrhizal ascomycete Sphaerosporella brunnea.</title>
        <authorList>
            <consortium name="DOE Joint Genome Institute"/>
            <person name="Benucci G.M."/>
            <person name="Marozzi G."/>
            <person name="Antonielli L."/>
            <person name="Sanchez S."/>
            <person name="Marco P."/>
            <person name="Wang X."/>
            <person name="Falini L.B."/>
            <person name="Barry K."/>
            <person name="Haridas S."/>
            <person name="Lipzen A."/>
            <person name="Labutti K."/>
            <person name="Grigoriev I.V."/>
            <person name="Murat C."/>
            <person name="Martin F."/>
            <person name="Albertini E."/>
            <person name="Donnini D."/>
            <person name="Bonito G."/>
        </authorList>
    </citation>
    <scope>NUCLEOTIDE SEQUENCE [LARGE SCALE GENOMIC DNA]</scope>
    <source>
        <strain evidence="1 2">Sb_GMNB300</strain>
    </source>
</reference>
<organism evidence="1 2">
    <name type="scientific">Sphaerosporella brunnea</name>
    <dbReference type="NCBI Taxonomy" id="1250544"/>
    <lineage>
        <taxon>Eukaryota</taxon>
        <taxon>Fungi</taxon>
        <taxon>Dikarya</taxon>
        <taxon>Ascomycota</taxon>
        <taxon>Pezizomycotina</taxon>
        <taxon>Pezizomycetes</taxon>
        <taxon>Pezizales</taxon>
        <taxon>Pyronemataceae</taxon>
        <taxon>Sphaerosporella</taxon>
    </lineage>
</organism>
<protein>
    <submittedName>
        <fullName evidence="1">Uncharacterized protein</fullName>
    </submittedName>
</protein>
<gene>
    <name evidence="1" type="ORF">FN846DRAFT_1027706</name>
</gene>
<keyword evidence="2" id="KW-1185">Reference proteome</keyword>
<dbReference type="EMBL" id="VXIS01000063">
    <property type="protein sequence ID" value="KAA8908918.1"/>
    <property type="molecule type" value="Genomic_DNA"/>
</dbReference>
<comment type="caution">
    <text evidence="1">The sequence shown here is derived from an EMBL/GenBank/DDBJ whole genome shotgun (WGS) entry which is preliminary data.</text>
</comment>
<evidence type="ECO:0000313" key="2">
    <source>
        <dbReference type="Proteomes" id="UP000326924"/>
    </source>
</evidence>
<evidence type="ECO:0000313" key="1">
    <source>
        <dbReference type="EMBL" id="KAA8908918.1"/>
    </source>
</evidence>
<name>A0A5J5F115_9PEZI</name>
<dbReference type="AlphaFoldDB" id="A0A5J5F115"/>
<accession>A0A5J5F115</accession>
<dbReference type="OrthoDB" id="2142759at2759"/>
<dbReference type="InParanoid" id="A0A5J5F115"/>
<proteinExistence type="predicted"/>
<sequence length="234" mass="26828">MFRAETRVSDVPSLAQNGSLTEKNFLVMLDIVLVDTVRIASAVDTRLDVGDYMISCQDALHTGIRARDGRCVISSVVNRMAPYDWTFFQAALEKVSLWLHFNYGRWITDMDDTKGATKSSIPFRTGFFSRQISTYCLINTWVSVNLDDNDKITVFGVDLLGIDGRILYPFCRDPTNPHHSRNMRRAGEPVFEHDFPQGTDMMGEIREGPYAQERLEMEFAWRLSEELPIGVFYY</sequence>